<gene>
    <name evidence="2" type="ORF">BO71DRAFT_394169</name>
</gene>
<dbReference type="VEuPathDB" id="FungiDB:BO71DRAFT_394169"/>
<name>A0A319DPV4_9EURO</name>
<evidence type="ECO:0000313" key="3">
    <source>
        <dbReference type="Proteomes" id="UP000247810"/>
    </source>
</evidence>
<dbReference type="EMBL" id="KZ825800">
    <property type="protein sequence ID" value="PYH99685.1"/>
    <property type="molecule type" value="Genomic_DNA"/>
</dbReference>
<evidence type="ECO:0000313" key="2">
    <source>
        <dbReference type="EMBL" id="PYH99685.1"/>
    </source>
</evidence>
<protein>
    <submittedName>
        <fullName evidence="2">Uncharacterized protein</fullName>
    </submittedName>
</protein>
<evidence type="ECO:0000256" key="1">
    <source>
        <dbReference type="SAM" id="MobiDB-lite"/>
    </source>
</evidence>
<organism evidence="2 3">
    <name type="scientific">Aspergillus ellipticus CBS 707.79</name>
    <dbReference type="NCBI Taxonomy" id="1448320"/>
    <lineage>
        <taxon>Eukaryota</taxon>
        <taxon>Fungi</taxon>
        <taxon>Dikarya</taxon>
        <taxon>Ascomycota</taxon>
        <taxon>Pezizomycotina</taxon>
        <taxon>Eurotiomycetes</taxon>
        <taxon>Eurotiomycetidae</taxon>
        <taxon>Eurotiales</taxon>
        <taxon>Aspergillaceae</taxon>
        <taxon>Aspergillus</taxon>
        <taxon>Aspergillus subgen. Circumdati</taxon>
    </lineage>
</organism>
<dbReference type="OrthoDB" id="3945172at2759"/>
<accession>A0A319DPV4</accession>
<feature type="compositionally biased region" description="Basic and acidic residues" evidence="1">
    <location>
        <begin position="54"/>
        <end position="66"/>
    </location>
</feature>
<reference evidence="2 3" key="1">
    <citation type="submission" date="2018-02" db="EMBL/GenBank/DDBJ databases">
        <title>The genomes of Aspergillus section Nigri reveals drivers in fungal speciation.</title>
        <authorList>
            <consortium name="DOE Joint Genome Institute"/>
            <person name="Vesth T.C."/>
            <person name="Nybo J."/>
            <person name="Theobald S."/>
            <person name="Brandl J."/>
            <person name="Frisvad J.C."/>
            <person name="Nielsen K.F."/>
            <person name="Lyhne E.K."/>
            <person name="Kogle M.E."/>
            <person name="Kuo A."/>
            <person name="Riley R."/>
            <person name="Clum A."/>
            <person name="Nolan M."/>
            <person name="Lipzen A."/>
            <person name="Salamov A."/>
            <person name="Henrissat B."/>
            <person name="Wiebenga A."/>
            <person name="De vries R.P."/>
            <person name="Grigoriev I.V."/>
            <person name="Mortensen U.H."/>
            <person name="Andersen M.R."/>
            <person name="Baker S.E."/>
        </authorList>
    </citation>
    <scope>NUCLEOTIDE SEQUENCE [LARGE SCALE GENOMIC DNA]</scope>
    <source>
        <strain evidence="2 3">CBS 707.79</strain>
    </source>
</reference>
<dbReference type="Proteomes" id="UP000247810">
    <property type="component" value="Unassembled WGS sequence"/>
</dbReference>
<sequence>MSTNPRTPYSVLRGYGLSVSKSQASFGLSLQSVWKPATPHTTRVQTRFNAGLAKEWKGKGSEEHTVNRTKKRDVTDPTTEASASGMKDRAESEGVADGSKSQATTSRGGKKHAEKAKQEHPKAPEPVIGMNDERGQKGH</sequence>
<dbReference type="AlphaFoldDB" id="A0A319DPV4"/>
<feature type="region of interest" description="Disordered" evidence="1">
    <location>
        <begin position="52"/>
        <end position="139"/>
    </location>
</feature>
<keyword evidence="3" id="KW-1185">Reference proteome</keyword>
<proteinExistence type="predicted"/>